<keyword evidence="2" id="KW-0378">Hydrolase</keyword>
<dbReference type="Pfam" id="PF03747">
    <property type="entry name" value="ADP_ribosyl_GH"/>
    <property type="match status" value="1"/>
</dbReference>
<dbReference type="EMBL" id="FMHG01000003">
    <property type="protein sequence ID" value="SCJ89986.1"/>
    <property type="molecule type" value="Genomic_DNA"/>
</dbReference>
<gene>
    <name evidence="2" type="ORF">SAMEA3545359_02698</name>
</gene>
<dbReference type="InterPro" id="IPR005502">
    <property type="entry name" value="Ribosyl_crysJ1"/>
</dbReference>
<comment type="cofactor">
    <cofactor evidence="1">
        <name>Mg(2+)</name>
        <dbReference type="ChEBI" id="CHEBI:18420"/>
    </cofactor>
    <text evidence="1">Binds 2 magnesium ions per subunit.</text>
</comment>
<proteinExistence type="predicted"/>
<evidence type="ECO:0000256" key="1">
    <source>
        <dbReference type="PIRSR" id="PIRSR605502-1"/>
    </source>
</evidence>
<keyword evidence="1" id="KW-0479">Metal-binding</keyword>
<feature type="binding site" evidence="1">
    <location>
        <position position="62"/>
    </location>
    <ligand>
        <name>Mg(2+)</name>
        <dbReference type="ChEBI" id="CHEBI:18420"/>
        <label>1</label>
    </ligand>
</feature>
<organism evidence="2">
    <name type="scientific">uncultured Anaerotruncus sp</name>
    <dbReference type="NCBI Taxonomy" id="905011"/>
    <lineage>
        <taxon>Bacteria</taxon>
        <taxon>Bacillati</taxon>
        <taxon>Bacillota</taxon>
        <taxon>Clostridia</taxon>
        <taxon>Eubacteriales</taxon>
        <taxon>Oscillospiraceae</taxon>
        <taxon>Anaerotruncus</taxon>
        <taxon>environmental samples</taxon>
    </lineage>
</organism>
<dbReference type="Gene3D" id="1.10.4080.10">
    <property type="entry name" value="ADP-ribosylation/Crystallin J1"/>
    <property type="match status" value="1"/>
</dbReference>
<dbReference type="AlphaFoldDB" id="A0A1C6K6Q6"/>
<protein>
    <submittedName>
        <fullName evidence="2">ADP-ribosylglycohydrolase</fullName>
    </submittedName>
</protein>
<dbReference type="GO" id="GO:0016787">
    <property type="term" value="F:hydrolase activity"/>
    <property type="evidence" value="ECO:0007669"/>
    <property type="project" value="UniProtKB-KW"/>
</dbReference>
<dbReference type="SUPFAM" id="SSF101478">
    <property type="entry name" value="ADP-ribosylglycohydrolase"/>
    <property type="match status" value="1"/>
</dbReference>
<name>A0A1C6K6Q6_9FIRM</name>
<feature type="binding site" evidence="1">
    <location>
        <position position="291"/>
    </location>
    <ligand>
        <name>Mg(2+)</name>
        <dbReference type="ChEBI" id="CHEBI:18420"/>
        <label>1</label>
    </ligand>
</feature>
<dbReference type="GO" id="GO:0046872">
    <property type="term" value="F:metal ion binding"/>
    <property type="evidence" value="ECO:0007669"/>
    <property type="project" value="UniProtKB-KW"/>
</dbReference>
<accession>A0A1C6K6Q6</accession>
<feature type="binding site" evidence="1">
    <location>
        <position position="289"/>
    </location>
    <ligand>
        <name>Mg(2+)</name>
        <dbReference type="ChEBI" id="CHEBI:18420"/>
        <label>1</label>
    </ligand>
</feature>
<dbReference type="InterPro" id="IPR036705">
    <property type="entry name" value="Ribosyl_crysJ1_sf"/>
</dbReference>
<sequence>MIERKLYGCIAGAAVGEAMGAATATWTTDMIRAAHGGYLTALQKPPVSTKCKGRFAAGQPGDAFTYSWQLLGRFVADGEIHGEHAAAEELLTWGTDPDHLDSAGYVTRESYCALAGIDTGYRYPFLTFDHHKISNEAAARTAAVAVFYPGDCETACQKAIMVYKNIYNNMVSLSGAGAMAAAISEALRESATCHSVLAAAVHGARRGYDIADSYRAQPAACPLVSRRIELAIEIGLKYQNDFDRAIAEIEACVGNSSAANESVPAVFGCLAATGGSAAALTMAVNLGNDTDMMGAMAGALVGALDPEALSPADIQLVSAVGGYDFATMAANIARQIQG</sequence>
<reference evidence="2" key="1">
    <citation type="submission" date="2015-09" db="EMBL/GenBank/DDBJ databases">
        <authorList>
            <consortium name="Pathogen Informatics"/>
        </authorList>
    </citation>
    <scope>NUCLEOTIDE SEQUENCE</scope>
    <source>
        <strain evidence="2">2789STDY5834896</strain>
    </source>
</reference>
<evidence type="ECO:0000313" key="2">
    <source>
        <dbReference type="EMBL" id="SCJ89986.1"/>
    </source>
</evidence>
<keyword evidence="1" id="KW-0460">Magnesium</keyword>